<evidence type="ECO:0000256" key="3">
    <source>
        <dbReference type="ARBA" id="ARBA00022722"/>
    </source>
</evidence>
<dbReference type="Gene3D" id="3.30.420.10">
    <property type="entry name" value="Ribonuclease H-like superfamily/Ribonuclease H"/>
    <property type="match status" value="1"/>
</dbReference>
<dbReference type="HAMAP" id="MF_01899">
    <property type="entry name" value="RNase_D"/>
    <property type="match status" value="1"/>
</dbReference>
<dbReference type="NCBIfam" id="TIGR01388">
    <property type="entry name" value="rnd"/>
    <property type="match status" value="1"/>
</dbReference>
<dbReference type="Pfam" id="PF00570">
    <property type="entry name" value="HRDC"/>
    <property type="match status" value="1"/>
</dbReference>
<evidence type="ECO:0000259" key="7">
    <source>
        <dbReference type="PROSITE" id="PS50967"/>
    </source>
</evidence>
<dbReference type="KEGG" id="man:A11S_1874"/>
<dbReference type="Proteomes" id="UP000011932">
    <property type="component" value="Chromosome"/>
</dbReference>
<dbReference type="InterPro" id="IPR044876">
    <property type="entry name" value="HRDC_dom_sf"/>
</dbReference>
<keyword evidence="4 6" id="KW-0378">Hydrolase</keyword>
<dbReference type="GO" id="GO:0042780">
    <property type="term" value="P:tRNA 3'-end processing"/>
    <property type="evidence" value="ECO:0007669"/>
    <property type="project" value="UniProtKB-UniRule"/>
</dbReference>
<dbReference type="SUPFAM" id="SSF53098">
    <property type="entry name" value="Ribonuclease H-like"/>
    <property type="match status" value="1"/>
</dbReference>
<dbReference type="EMBL" id="CP003538">
    <property type="protein sequence ID" value="AGH98676.1"/>
    <property type="molecule type" value="Genomic_DNA"/>
</dbReference>
<dbReference type="InterPro" id="IPR002121">
    <property type="entry name" value="HRDC_dom"/>
</dbReference>
<evidence type="ECO:0000313" key="8">
    <source>
        <dbReference type="EMBL" id="AGH98676.1"/>
    </source>
</evidence>
<feature type="domain" description="HRDC" evidence="7">
    <location>
        <begin position="209"/>
        <end position="290"/>
    </location>
</feature>
<keyword evidence="5 6" id="KW-0269">Exonuclease</keyword>
<dbReference type="SMART" id="SM00474">
    <property type="entry name" value="35EXOc"/>
    <property type="match status" value="1"/>
</dbReference>
<organism evidence="8 9">
    <name type="scientific">Micavibrio aeruginosavorus EPB</name>
    <dbReference type="NCBI Taxonomy" id="349215"/>
    <lineage>
        <taxon>Bacteria</taxon>
        <taxon>Pseudomonadati</taxon>
        <taxon>Bdellovibrionota</taxon>
        <taxon>Bdellovibrionia</taxon>
        <taxon>Bdellovibrionales</taxon>
        <taxon>Pseudobdellovibrionaceae</taxon>
        <taxon>Micavibrio</taxon>
    </lineage>
</organism>
<dbReference type="EC" id="3.1.13.5" evidence="6"/>
<comment type="function">
    <text evidence="6">Exonuclease involved in the 3' processing of various precursor tRNAs. Initiates hydrolysis at the 3'-terminus of an RNA molecule and releases 5'-mononucleotides.</text>
</comment>
<dbReference type="GO" id="GO:0005737">
    <property type="term" value="C:cytoplasm"/>
    <property type="evidence" value="ECO:0007669"/>
    <property type="project" value="UniProtKB-SubCell"/>
</dbReference>
<gene>
    <name evidence="6" type="primary">rnd</name>
    <name evidence="8" type="ORF">A11S_1874</name>
</gene>
<dbReference type="GO" id="GO:0033890">
    <property type="term" value="F:ribonuclease D activity"/>
    <property type="evidence" value="ECO:0007669"/>
    <property type="project" value="UniProtKB-UniRule"/>
</dbReference>
<dbReference type="InterPro" id="IPR012337">
    <property type="entry name" value="RNaseH-like_sf"/>
</dbReference>
<dbReference type="Gene3D" id="1.10.150.80">
    <property type="entry name" value="HRDC domain"/>
    <property type="match status" value="1"/>
</dbReference>
<dbReference type="InterPro" id="IPR002562">
    <property type="entry name" value="3'-5'_exonuclease_dom"/>
</dbReference>
<dbReference type="HOGENOM" id="CLU_042387_0_0_5"/>
<dbReference type="SUPFAM" id="SSF47819">
    <property type="entry name" value="HRDC-like"/>
    <property type="match status" value="2"/>
</dbReference>
<dbReference type="SMART" id="SM00341">
    <property type="entry name" value="HRDC"/>
    <property type="match status" value="1"/>
</dbReference>
<dbReference type="Pfam" id="PF01612">
    <property type="entry name" value="DNA_pol_A_exo1"/>
    <property type="match status" value="1"/>
</dbReference>
<dbReference type="PANTHER" id="PTHR47649:SF1">
    <property type="entry name" value="RIBONUCLEASE D"/>
    <property type="match status" value="1"/>
</dbReference>
<keyword evidence="1 6" id="KW-0963">Cytoplasm</keyword>
<dbReference type="OrthoDB" id="9800549at2"/>
<evidence type="ECO:0000256" key="1">
    <source>
        <dbReference type="ARBA" id="ARBA00022490"/>
    </source>
</evidence>
<dbReference type="InterPro" id="IPR051086">
    <property type="entry name" value="RNase_D-like"/>
</dbReference>
<dbReference type="PANTHER" id="PTHR47649">
    <property type="entry name" value="RIBONUCLEASE D"/>
    <property type="match status" value="1"/>
</dbReference>
<sequence length="385" mass="43519">MTIISATDELKTLCHDLAHHPFITVDTEFLRDKTYFPVLCLIQVASPDGQPYAIDPLAEGIDLTPLYELMMNRAVLKVFHAARQDLEIFFNMMGSIPTPVFDTQVAAMVCGFGDQIGYLNLVQEICHQKLDKGAQFTDWSRRPLSDKQLKYALDDVTWLRDVYRKLDHDLKKRDRTSWVNEEMNILTDPATYTNPPDTAWKRIKLRTEKPKALAVLKEVSAWREREAQRRNVPRGRILRDETLADLAVHAPRTPDELKHIRNIGEDVARGKLGKAILDAVEAGLALPKELVPVIEKKKPLPMSMVPVVEMMKLLLRIVAAENEVAARLIADPDELEAIARDDDADVAPMKGWRFEVFGREALALKHGKIALGVDGRQGIRRIPVG</sequence>
<comment type="cofactor">
    <cofactor evidence="6">
        <name>a divalent metal cation</name>
        <dbReference type="ChEBI" id="CHEBI:60240"/>
    </cofactor>
</comment>
<comment type="catalytic activity">
    <reaction evidence="6">
        <text>Exonucleolytic cleavage that removes extra residues from the 3'-terminus of tRNA to produce 5'-mononucleotides.</text>
        <dbReference type="EC" id="3.1.13.5"/>
    </reaction>
</comment>
<dbReference type="GO" id="GO:0008408">
    <property type="term" value="F:3'-5' exonuclease activity"/>
    <property type="evidence" value="ECO:0007669"/>
    <property type="project" value="InterPro"/>
</dbReference>
<evidence type="ECO:0000256" key="5">
    <source>
        <dbReference type="ARBA" id="ARBA00022839"/>
    </source>
</evidence>
<evidence type="ECO:0000313" key="9">
    <source>
        <dbReference type="Proteomes" id="UP000011932"/>
    </source>
</evidence>
<dbReference type="InterPro" id="IPR010997">
    <property type="entry name" value="HRDC-like_sf"/>
</dbReference>
<dbReference type="PROSITE" id="PS50967">
    <property type="entry name" value="HRDC"/>
    <property type="match status" value="1"/>
</dbReference>
<dbReference type="AlphaFoldDB" id="M4VKQ0"/>
<keyword evidence="3 6" id="KW-0540">Nuclease</keyword>
<reference evidence="8 9" key="1">
    <citation type="journal article" date="2013" name="ISME J.">
        <title>By their genes ye shall know them: genomic signatures of predatory bacteria.</title>
        <authorList>
            <person name="Pasternak Z."/>
            <person name="Pietrokovski S."/>
            <person name="Rotem O."/>
            <person name="Gophna U."/>
            <person name="Lurie-Weinberger M.N."/>
            <person name="Jurkevitch E."/>
        </authorList>
    </citation>
    <scope>NUCLEOTIDE SEQUENCE [LARGE SCALE GENOMIC DNA]</scope>
    <source>
        <strain evidence="8">EPB</strain>
    </source>
</reference>
<accession>M4VKQ0</accession>
<keyword evidence="2 6" id="KW-0819">tRNA processing</keyword>
<comment type="similarity">
    <text evidence="6">Belongs to the RNase D family.</text>
</comment>
<dbReference type="InterPro" id="IPR036397">
    <property type="entry name" value="RNaseH_sf"/>
</dbReference>
<evidence type="ECO:0000256" key="2">
    <source>
        <dbReference type="ARBA" id="ARBA00022694"/>
    </source>
</evidence>
<evidence type="ECO:0000256" key="4">
    <source>
        <dbReference type="ARBA" id="ARBA00022801"/>
    </source>
</evidence>
<name>M4VKQ0_9BACT</name>
<dbReference type="InterPro" id="IPR006292">
    <property type="entry name" value="RNase_D"/>
</dbReference>
<dbReference type="CDD" id="cd06142">
    <property type="entry name" value="RNaseD_exo"/>
    <property type="match status" value="1"/>
</dbReference>
<protein>
    <recommendedName>
        <fullName evidence="6">Ribonuclease D</fullName>
        <shortName evidence="6">RNase D</shortName>
        <ecNumber evidence="6">3.1.13.5</ecNumber>
    </recommendedName>
</protein>
<dbReference type="RefSeq" id="WP_015468203.1">
    <property type="nucleotide sequence ID" value="NC_020812.1"/>
</dbReference>
<dbReference type="GO" id="GO:0003676">
    <property type="term" value="F:nucleic acid binding"/>
    <property type="evidence" value="ECO:0007669"/>
    <property type="project" value="InterPro"/>
</dbReference>
<dbReference type="PATRIC" id="fig|349215.9.peg.1818"/>
<dbReference type="STRING" id="349215.A11S_1874"/>
<evidence type="ECO:0000256" key="6">
    <source>
        <dbReference type="HAMAP-Rule" id="MF_01899"/>
    </source>
</evidence>
<comment type="subcellular location">
    <subcellularLocation>
        <location evidence="6">Cytoplasm</location>
    </subcellularLocation>
</comment>
<dbReference type="GO" id="GO:0000166">
    <property type="term" value="F:nucleotide binding"/>
    <property type="evidence" value="ECO:0007669"/>
    <property type="project" value="InterPro"/>
</dbReference>
<proteinExistence type="inferred from homology"/>